<feature type="coiled-coil region" evidence="1">
    <location>
        <begin position="147"/>
        <end position="174"/>
    </location>
</feature>
<keyword evidence="1" id="KW-0175">Coiled coil</keyword>
<sequence length="216" mass="24385">MFSDDVASMGQLAARNFEDILQCCLPIFKGLLPLECNAPMQRLLFTFAFWHGLAKLCCHTTETLKIMKKLTAKLGSKLCSFAELTQNMNICKTLDKYTRWKKQQALAQAQRSTQVATLKGKSKALAPLEIADGQRLCFFNINTYKIHAQLKFALKRMELELEQQEEQLQSQIGDSAPPSLDPEGLELLLNGSPYTIGQTERSEDLIPSITRWVRVS</sequence>
<proteinExistence type="predicted"/>
<protein>
    <submittedName>
        <fullName evidence="2">Uncharacterized protein</fullName>
    </submittedName>
</protein>
<organism evidence="2 3">
    <name type="scientific">Rhizoctonia solani</name>
    <dbReference type="NCBI Taxonomy" id="456999"/>
    <lineage>
        <taxon>Eukaryota</taxon>
        <taxon>Fungi</taxon>
        <taxon>Dikarya</taxon>
        <taxon>Basidiomycota</taxon>
        <taxon>Agaricomycotina</taxon>
        <taxon>Agaricomycetes</taxon>
        <taxon>Cantharellales</taxon>
        <taxon>Ceratobasidiaceae</taxon>
        <taxon>Rhizoctonia</taxon>
    </lineage>
</organism>
<evidence type="ECO:0000256" key="1">
    <source>
        <dbReference type="SAM" id="Coils"/>
    </source>
</evidence>
<evidence type="ECO:0000313" key="2">
    <source>
        <dbReference type="EMBL" id="KAF8761469.1"/>
    </source>
</evidence>
<name>A0A8H7ILS2_9AGAM</name>
<comment type="caution">
    <text evidence="2">The sequence shown here is derived from an EMBL/GenBank/DDBJ whole genome shotgun (WGS) entry which is preliminary data.</text>
</comment>
<accession>A0A8H7ILS2</accession>
<dbReference type="Proteomes" id="UP000614334">
    <property type="component" value="Unassembled WGS sequence"/>
</dbReference>
<dbReference type="AlphaFoldDB" id="A0A8H7ILS2"/>
<gene>
    <name evidence="2" type="ORF">RHS01_00035</name>
</gene>
<evidence type="ECO:0000313" key="3">
    <source>
        <dbReference type="Proteomes" id="UP000614334"/>
    </source>
</evidence>
<dbReference type="EMBL" id="JACYCF010000001">
    <property type="protein sequence ID" value="KAF8761469.1"/>
    <property type="molecule type" value="Genomic_DNA"/>
</dbReference>
<reference evidence="2" key="1">
    <citation type="submission" date="2020-09" db="EMBL/GenBank/DDBJ databases">
        <title>Comparative genome analyses of four rice-infecting Rhizoctonia solani isolates reveal extensive enrichment of homogalacturonan modification genes.</title>
        <authorList>
            <person name="Lee D.-Y."/>
            <person name="Jeon J."/>
            <person name="Kim K.-T."/>
            <person name="Cheong K."/>
            <person name="Song H."/>
            <person name="Choi G."/>
            <person name="Ko J."/>
            <person name="Opiyo S.O."/>
            <person name="Zuo S."/>
            <person name="Madhav S."/>
            <person name="Lee Y.-H."/>
            <person name="Wang G.-L."/>
        </authorList>
    </citation>
    <scope>NUCLEOTIDE SEQUENCE</scope>
    <source>
        <strain evidence="2">AG1-IA B2</strain>
    </source>
</reference>